<dbReference type="SUPFAM" id="SSF49764">
    <property type="entry name" value="HSP20-like chaperones"/>
    <property type="match status" value="1"/>
</dbReference>
<comment type="caution">
    <text evidence="8">The sequence shown here is derived from an EMBL/GenBank/DDBJ whole genome shotgun (WGS) entry which is preliminary data.</text>
</comment>
<dbReference type="GO" id="GO:0009408">
    <property type="term" value="P:response to heat"/>
    <property type="evidence" value="ECO:0007669"/>
    <property type="project" value="UniProtKB-ARBA"/>
</dbReference>
<feature type="compositionally biased region" description="Basic and acidic residues" evidence="6">
    <location>
        <begin position="160"/>
        <end position="175"/>
    </location>
</feature>
<evidence type="ECO:0000313" key="8">
    <source>
        <dbReference type="EMBL" id="KAF0289108.1"/>
    </source>
</evidence>
<dbReference type="InterPro" id="IPR055269">
    <property type="entry name" value="Alpha-crystallin/HSP_16"/>
</dbReference>
<evidence type="ECO:0000256" key="6">
    <source>
        <dbReference type="SAM" id="MobiDB-lite"/>
    </source>
</evidence>
<dbReference type="EMBL" id="VIIS01002060">
    <property type="protein sequence ID" value="KAF0289108.1"/>
    <property type="molecule type" value="Genomic_DNA"/>
</dbReference>
<dbReference type="Gene3D" id="2.60.40.790">
    <property type="match status" value="1"/>
</dbReference>
<dbReference type="PANTHER" id="PTHR45640">
    <property type="entry name" value="HEAT SHOCK PROTEIN HSP-12.2-RELATED"/>
    <property type="match status" value="1"/>
</dbReference>
<keyword evidence="3" id="KW-0479">Metal-binding</keyword>
<feature type="region of interest" description="Disordered" evidence="6">
    <location>
        <begin position="149"/>
        <end position="175"/>
    </location>
</feature>
<keyword evidence="1" id="KW-0346">Stress response</keyword>
<evidence type="ECO:0000256" key="3">
    <source>
        <dbReference type="PIRSR" id="PIRSR036514-1"/>
    </source>
</evidence>
<dbReference type="PANTHER" id="PTHR45640:SF13">
    <property type="entry name" value="HEAT SHOCK PROTEIN 22-RELATED"/>
    <property type="match status" value="1"/>
</dbReference>
<keyword evidence="3" id="KW-0862">Zinc</keyword>
<feature type="domain" description="SHSP" evidence="7">
    <location>
        <begin position="61"/>
        <end position="171"/>
    </location>
</feature>
<dbReference type="CDD" id="cd06526">
    <property type="entry name" value="metazoan_ACD"/>
    <property type="match status" value="1"/>
</dbReference>
<dbReference type="GO" id="GO:0042026">
    <property type="term" value="P:protein refolding"/>
    <property type="evidence" value="ECO:0007669"/>
    <property type="project" value="TreeGrafter"/>
</dbReference>
<gene>
    <name evidence="8" type="primary">l(2)efl_1</name>
    <name evidence="8" type="ORF">FJT64_012568</name>
</gene>
<evidence type="ECO:0000256" key="2">
    <source>
        <dbReference type="PIRNR" id="PIRNR036514"/>
    </source>
</evidence>
<dbReference type="Proteomes" id="UP000440578">
    <property type="component" value="Unassembled WGS sequence"/>
</dbReference>
<dbReference type="OrthoDB" id="1431247at2759"/>
<sequence>MSVPLYFDDPFFDDALRDFGRHRSPRMFDQHFGMGVPRRPLMDDYLPAVSSRRYASRAPVVLHRQNSGTSEITSHKDRVEMRLDVQHFLPEELKVKIVDGLVVVEAKHEEKRDEHGSVARQFTRKYELPEDVDEDGVVSHLSKEGVLTITAPRKCPQQPDRPEKTVPLKVDRDGK</sequence>
<feature type="binding site" evidence="3">
    <location>
        <position position="115"/>
    </location>
    <ligand>
        <name>Zn(2+)</name>
        <dbReference type="ChEBI" id="CHEBI:29105"/>
        <label>1</label>
    </ligand>
</feature>
<evidence type="ECO:0000313" key="9">
    <source>
        <dbReference type="Proteomes" id="UP000440578"/>
    </source>
</evidence>
<proteinExistence type="inferred from homology"/>
<dbReference type="InterPro" id="IPR008978">
    <property type="entry name" value="HSP20-like_chaperone"/>
</dbReference>
<evidence type="ECO:0000256" key="1">
    <source>
        <dbReference type="ARBA" id="ARBA00023016"/>
    </source>
</evidence>
<evidence type="ECO:0000256" key="4">
    <source>
        <dbReference type="PROSITE-ProRule" id="PRU00285"/>
    </source>
</evidence>
<dbReference type="Pfam" id="PF00011">
    <property type="entry name" value="HSP20"/>
    <property type="match status" value="1"/>
</dbReference>
<dbReference type="AlphaFoldDB" id="A0A6A4VFG4"/>
<dbReference type="InterPro" id="IPR001436">
    <property type="entry name" value="Alpha-crystallin/sHSP_animal"/>
</dbReference>
<comment type="similarity">
    <text evidence="2 4 5">Belongs to the small heat shock protein (HSP20) family.</text>
</comment>
<dbReference type="PRINTS" id="PR00299">
    <property type="entry name" value="ACRYSTALLIN"/>
</dbReference>
<dbReference type="GO" id="GO:0046872">
    <property type="term" value="F:metal ion binding"/>
    <property type="evidence" value="ECO:0007669"/>
    <property type="project" value="UniProtKB-KW"/>
</dbReference>
<keyword evidence="9" id="KW-1185">Reference proteome</keyword>
<dbReference type="PROSITE" id="PS01031">
    <property type="entry name" value="SHSP"/>
    <property type="match status" value="1"/>
</dbReference>
<accession>A0A6A4VFG4</accession>
<evidence type="ECO:0000256" key="5">
    <source>
        <dbReference type="RuleBase" id="RU003616"/>
    </source>
</evidence>
<feature type="binding site" evidence="3">
    <location>
        <position position="110"/>
    </location>
    <ligand>
        <name>Zn(2+)</name>
        <dbReference type="ChEBI" id="CHEBI:29105"/>
        <label>1</label>
    </ligand>
</feature>
<organism evidence="8 9">
    <name type="scientific">Amphibalanus amphitrite</name>
    <name type="common">Striped barnacle</name>
    <name type="synonym">Balanus amphitrite</name>
    <dbReference type="NCBI Taxonomy" id="1232801"/>
    <lineage>
        <taxon>Eukaryota</taxon>
        <taxon>Metazoa</taxon>
        <taxon>Ecdysozoa</taxon>
        <taxon>Arthropoda</taxon>
        <taxon>Crustacea</taxon>
        <taxon>Multicrustacea</taxon>
        <taxon>Cirripedia</taxon>
        <taxon>Thoracica</taxon>
        <taxon>Thoracicalcarea</taxon>
        <taxon>Balanomorpha</taxon>
        <taxon>Balanoidea</taxon>
        <taxon>Balanidae</taxon>
        <taxon>Amphibalaninae</taxon>
        <taxon>Amphibalanus</taxon>
    </lineage>
</organism>
<reference evidence="8 9" key="1">
    <citation type="submission" date="2019-07" db="EMBL/GenBank/DDBJ databases">
        <title>Draft genome assembly of a fouling barnacle, Amphibalanus amphitrite (Darwin, 1854): The first reference genome for Thecostraca.</title>
        <authorList>
            <person name="Kim W."/>
        </authorList>
    </citation>
    <scope>NUCLEOTIDE SEQUENCE [LARGE SCALE GENOMIC DNA]</scope>
    <source>
        <strain evidence="8">SNU_AA5</strain>
        <tissue evidence="8">Soma without cirri and trophi</tissue>
    </source>
</reference>
<feature type="binding site" evidence="3">
    <location>
        <position position="108"/>
    </location>
    <ligand>
        <name>Zn(2+)</name>
        <dbReference type="ChEBI" id="CHEBI:29105"/>
        <label>1</label>
    </ligand>
</feature>
<dbReference type="PIRSF" id="PIRSF036514">
    <property type="entry name" value="Sm_HSP_B1"/>
    <property type="match status" value="1"/>
</dbReference>
<dbReference type="GO" id="GO:0005737">
    <property type="term" value="C:cytoplasm"/>
    <property type="evidence" value="ECO:0007669"/>
    <property type="project" value="TreeGrafter"/>
</dbReference>
<protein>
    <submittedName>
        <fullName evidence="8">Protein lethal(2)essential for life</fullName>
    </submittedName>
</protein>
<name>A0A6A4VFG4_AMPAM</name>
<evidence type="ECO:0000259" key="7">
    <source>
        <dbReference type="PROSITE" id="PS01031"/>
    </source>
</evidence>
<dbReference type="GO" id="GO:0005634">
    <property type="term" value="C:nucleus"/>
    <property type="evidence" value="ECO:0007669"/>
    <property type="project" value="TreeGrafter"/>
</dbReference>
<dbReference type="GO" id="GO:0051082">
    <property type="term" value="F:unfolded protein binding"/>
    <property type="evidence" value="ECO:0007669"/>
    <property type="project" value="TreeGrafter"/>
</dbReference>
<dbReference type="InterPro" id="IPR002068">
    <property type="entry name" value="A-crystallin/Hsp20_dom"/>
</dbReference>